<dbReference type="NCBIfam" id="NF002636">
    <property type="entry name" value="PRK02304.1-5"/>
    <property type="match status" value="1"/>
</dbReference>
<dbReference type="HAMAP" id="MF_00004">
    <property type="entry name" value="Aden_phosphoribosyltr"/>
    <property type="match status" value="1"/>
</dbReference>
<dbReference type="PANTHER" id="PTHR11776">
    <property type="entry name" value="ADENINE PHOSPHORIBOSYLTRANSFERASE"/>
    <property type="match status" value="1"/>
</dbReference>
<keyword evidence="7" id="KW-0963">Cytoplasm</keyword>
<gene>
    <name evidence="12" type="ORF">C9374_004669</name>
</gene>
<dbReference type="EC" id="2.4.2.7" evidence="6"/>
<evidence type="ECO:0000256" key="3">
    <source>
        <dbReference type="ARBA" id="ARBA00004659"/>
    </source>
</evidence>
<keyword evidence="10" id="KW-0660">Purine salvage</keyword>
<dbReference type="Pfam" id="PF00156">
    <property type="entry name" value="Pribosyltran"/>
    <property type="match status" value="1"/>
</dbReference>
<dbReference type="InterPro" id="IPR005764">
    <property type="entry name" value="Ade_phspho_trans"/>
</dbReference>
<evidence type="ECO:0000256" key="9">
    <source>
        <dbReference type="ARBA" id="ARBA00022679"/>
    </source>
</evidence>
<evidence type="ECO:0000313" key="12">
    <source>
        <dbReference type="EMBL" id="KAG2383332.1"/>
    </source>
</evidence>
<dbReference type="NCBIfam" id="TIGR01090">
    <property type="entry name" value="apt"/>
    <property type="match status" value="1"/>
</dbReference>
<evidence type="ECO:0000256" key="5">
    <source>
        <dbReference type="ARBA" id="ARBA00011738"/>
    </source>
</evidence>
<evidence type="ECO:0000256" key="2">
    <source>
        <dbReference type="ARBA" id="ARBA00004496"/>
    </source>
</evidence>
<dbReference type="RefSeq" id="XP_044549011.1">
    <property type="nucleotide sequence ID" value="XM_044694333.1"/>
</dbReference>
<keyword evidence="13" id="KW-1185">Reference proteome</keyword>
<keyword evidence="8" id="KW-0328">Glycosyltransferase</keyword>
<evidence type="ECO:0000256" key="8">
    <source>
        <dbReference type="ARBA" id="ARBA00022676"/>
    </source>
</evidence>
<proteinExistence type="inferred from homology"/>
<dbReference type="GO" id="GO:0006166">
    <property type="term" value="P:purine ribonucleoside salvage"/>
    <property type="evidence" value="ECO:0007669"/>
    <property type="project" value="UniProtKB-KW"/>
</dbReference>
<dbReference type="NCBIfam" id="NF002634">
    <property type="entry name" value="PRK02304.1-3"/>
    <property type="match status" value="1"/>
</dbReference>
<reference evidence="12 13" key="1">
    <citation type="journal article" date="2018" name="BMC Genomics">
        <title>The genome of Naegleria lovaniensis, the basis for a comparative approach to unravel pathogenicity factors of the human pathogenic amoeba N. fowleri.</title>
        <authorList>
            <person name="Liechti N."/>
            <person name="Schurch N."/>
            <person name="Bruggmann R."/>
            <person name="Wittwer M."/>
        </authorList>
    </citation>
    <scope>NUCLEOTIDE SEQUENCE [LARGE SCALE GENOMIC DNA]</scope>
    <source>
        <strain evidence="12 13">ATCC 30569</strain>
    </source>
</reference>
<dbReference type="PANTHER" id="PTHR11776:SF7">
    <property type="entry name" value="PHOSPHORIBOSYLTRANSFERASE DOMAIN-CONTAINING PROTEIN"/>
    <property type="match status" value="1"/>
</dbReference>
<dbReference type="SUPFAM" id="SSF53271">
    <property type="entry name" value="PRTase-like"/>
    <property type="match status" value="1"/>
</dbReference>
<dbReference type="EMBL" id="PYSW02000021">
    <property type="protein sequence ID" value="KAG2383332.1"/>
    <property type="molecule type" value="Genomic_DNA"/>
</dbReference>
<evidence type="ECO:0000256" key="4">
    <source>
        <dbReference type="ARBA" id="ARBA00008391"/>
    </source>
</evidence>
<comment type="subcellular location">
    <subcellularLocation>
        <location evidence="2">Cytoplasm</location>
    </subcellularLocation>
</comment>
<evidence type="ECO:0000256" key="10">
    <source>
        <dbReference type="ARBA" id="ARBA00022726"/>
    </source>
</evidence>
<evidence type="ECO:0000256" key="7">
    <source>
        <dbReference type="ARBA" id="ARBA00022490"/>
    </source>
</evidence>
<dbReference type="GeneID" id="68097124"/>
<evidence type="ECO:0000256" key="1">
    <source>
        <dbReference type="ARBA" id="ARBA00000868"/>
    </source>
</evidence>
<dbReference type="GO" id="GO:0005737">
    <property type="term" value="C:cytoplasm"/>
    <property type="evidence" value="ECO:0007669"/>
    <property type="project" value="UniProtKB-SubCell"/>
</dbReference>
<name>A0AA88GS45_NAELO</name>
<evidence type="ECO:0000259" key="11">
    <source>
        <dbReference type="Pfam" id="PF00156"/>
    </source>
</evidence>
<comment type="similarity">
    <text evidence="4">Belongs to the purine/pyrimidine phosphoribosyltransferase family.</text>
</comment>
<dbReference type="FunFam" id="3.40.50.2020:FF:000021">
    <property type="entry name" value="Adenine phosphoribosyltransferase"/>
    <property type="match status" value="1"/>
</dbReference>
<comment type="catalytic activity">
    <reaction evidence="1">
        <text>AMP + diphosphate = 5-phospho-alpha-D-ribose 1-diphosphate + adenine</text>
        <dbReference type="Rhea" id="RHEA:16609"/>
        <dbReference type="ChEBI" id="CHEBI:16708"/>
        <dbReference type="ChEBI" id="CHEBI:33019"/>
        <dbReference type="ChEBI" id="CHEBI:58017"/>
        <dbReference type="ChEBI" id="CHEBI:456215"/>
        <dbReference type="EC" id="2.4.2.7"/>
    </reaction>
</comment>
<keyword evidence="9" id="KW-0808">Transferase</keyword>
<dbReference type="AlphaFoldDB" id="A0AA88GS45"/>
<dbReference type="Gene3D" id="3.40.50.2020">
    <property type="match status" value="1"/>
</dbReference>
<dbReference type="GO" id="GO:0003999">
    <property type="term" value="F:adenine phosphoribosyltransferase activity"/>
    <property type="evidence" value="ECO:0007669"/>
    <property type="project" value="UniProtKB-EC"/>
</dbReference>
<comment type="pathway">
    <text evidence="3">Purine metabolism; AMP biosynthesis via salvage pathway; AMP from adenine: step 1/1.</text>
</comment>
<organism evidence="12 13">
    <name type="scientific">Naegleria lovaniensis</name>
    <name type="common">Amoeba</name>
    <dbReference type="NCBI Taxonomy" id="51637"/>
    <lineage>
        <taxon>Eukaryota</taxon>
        <taxon>Discoba</taxon>
        <taxon>Heterolobosea</taxon>
        <taxon>Tetramitia</taxon>
        <taxon>Eutetramitia</taxon>
        <taxon>Vahlkampfiidae</taxon>
        <taxon>Naegleria</taxon>
    </lineage>
</organism>
<evidence type="ECO:0000313" key="13">
    <source>
        <dbReference type="Proteomes" id="UP000816034"/>
    </source>
</evidence>
<comment type="caution">
    <text evidence="12">The sequence shown here is derived from an EMBL/GenBank/DDBJ whole genome shotgun (WGS) entry which is preliminary data.</text>
</comment>
<dbReference type="GO" id="GO:0006168">
    <property type="term" value="P:adenine salvage"/>
    <property type="evidence" value="ECO:0007669"/>
    <property type="project" value="InterPro"/>
</dbReference>
<dbReference type="Proteomes" id="UP000816034">
    <property type="component" value="Unassembled WGS sequence"/>
</dbReference>
<dbReference type="InterPro" id="IPR050120">
    <property type="entry name" value="Adenine_PRTase"/>
</dbReference>
<dbReference type="InterPro" id="IPR029057">
    <property type="entry name" value="PRTase-like"/>
</dbReference>
<dbReference type="InterPro" id="IPR000836">
    <property type="entry name" value="PRTase_dom"/>
</dbReference>
<feature type="domain" description="Phosphoribosyltransferase" evidence="11">
    <location>
        <begin position="35"/>
        <end position="165"/>
    </location>
</feature>
<protein>
    <recommendedName>
        <fullName evidence="6">adenine phosphoribosyltransferase</fullName>
        <ecNumber evidence="6">2.4.2.7</ecNumber>
    </recommendedName>
</protein>
<evidence type="ECO:0000256" key="6">
    <source>
        <dbReference type="ARBA" id="ARBA00011893"/>
    </source>
</evidence>
<dbReference type="CDD" id="cd06223">
    <property type="entry name" value="PRTases_typeI"/>
    <property type="match status" value="1"/>
</dbReference>
<accession>A0AA88GS45</accession>
<sequence>MSSSHNKDPRREKIKSLIRTIPDYPAKGIQFRDISTLLADKEGLALVADLFYEQYKDAKIDLVVGIEARGFILGALLAYRIGAGFVMVRKEGKMPVGNGVETIKESYQMEYRSATTIEMHTDSIKPGQRVIIIDDLLATGGTLLAAAKLVERLGGTIVELSCIVELPDLGGRSKLAGYPLYHMVEFEGD</sequence>
<comment type="subunit">
    <text evidence="5">Homodimer.</text>
</comment>